<dbReference type="Proteomes" id="UP000299102">
    <property type="component" value="Unassembled WGS sequence"/>
</dbReference>
<protein>
    <submittedName>
        <fullName evidence="2">Uncharacterized protein</fullName>
    </submittedName>
</protein>
<comment type="caution">
    <text evidence="2">The sequence shown here is derived from an EMBL/GenBank/DDBJ whole genome shotgun (WGS) entry which is preliminary data.</text>
</comment>
<dbReference type="AlphaFoldDB" id="A0A4C1TYH9"/>
<evidence type="ECO:0000256" key="1">
    <source>
        <dbReference type="SAM" id="MobiDB-lite"/>
    </source>
</evidence>
<keyword evidence="3" id="KW-1185">Reference proteome</keyword>
<organism evidence="2 3">
    <name type="scientific">Eumeta variegata</name>
    <name type="common">Bagworm moth</name>
    <name type="synonym">Eumeta japonica</name>
    <dbReference type="NCBI Taxonomy" id="151549"/>
    <lineage>
        <taxon>Eukaryota</taxon>
        <taxon>Metazoa</taxon>
        <taxon>Ecdysozoa</taxon>
        <taxon>Arthropoda</taxon>
        <taxon>Hexapoda</taxon>
        <taxon>Insecta</taxon>
        <taxon>Pterygota</taxon>
        <taxon>Neoptera</taxon>
        <taxon>Endopterygota</taxon>
        <taxon>Lepidoptera</taxon>
        <taxon>Glossata</taxon>
        <taxon>Ditrysia</taxon>
        <taxon>Tineoidea</taxon>
        <taxon>Psychidae</taxon>
        <taxon>Oiketicinae</taxon>
        <taxon>Eumeta</taxon>
    </lineage>
</organism>
<proteinExistence type="predicted"/>
<evidence type="ECO:0000313" key="2">
    <source>
        <dbReference type="EMBL" id="GBP18978.1"/>
    </source>
</evidence>
<reference evidence="2 3" key="1">
    <citation type="journal article" date="2019" name="Commun. Biol.">
        <title>The bagworm genome reveals a unique fibroin gene that provides high tensile strength.</title>
        <authorList>
            <person name="Kono N."/>
            <person name="Nakamura H."/>
            <person name="Ohtoshi R."/>
            <person name="Tomita M."/>
            <person name="Numata K."/>
            <person name="Arakawa K."/>
        </authorList>
    </citation>
    <scope>NUCLEOTIDE SEQUENCE [LARGE SCALE GENOMIC DNA]</scope>
</reference>
<dbReference type="EMBL" id="BGZK01000103">
    <property type="protein sequence ID" value="GBP18978.1"/>
    <property type="molecule type" value="Genomic_DNA"/>
</dbReference>
<gene>
    <name evidence="2" type="ORF">EVAR_78446_1</name>
</gene>
<evidence type="ECO:0000313" key="3">
    <source>
        <dbReference type="Proteomes" id="UP000299102"/>
    </source>
</evidence>
<sequence>MTRYREVKSMRVRPVRGVNGGGGDLGRSRFGDVVRELRRRMRERTLTYARHELYTLTYTQNEEIVTMSQLKILNNYGAQPRPPRRAGPQRNSPLTN</sequence>
<accession>A0A4C1TYH9</accession>
<name>A0A4C1TYH9_EUMVA</name>
<feature type="region of interest" description="Disordered" evidence="1">
    <location>
        <begin position="75"/>
        <end position="96"/>
    </location>
</feature>